<dbReference type="GO" id="GO:0008237">
    <property type="term" value="F:metallopeptidase activity"/>
    <property type="evidence" value="ECO:0007669"/>
    <property type="project" value="UniProtKB-KW"/>
</dbReference>
<dbReference type="EMBL" id="JAWQEG010002043">
    <property type="protein sequence ID" value="KAK3874857.1"/>
    <property type="molecule type" value="Genomic_DNA"/>
</dbReference>
<keyword evidence="12" id="KW-0325">Glycoprotein</keyword>
<evidence type="ECO:0000256" key="11">
    <source>
        <dbReference type="ARBA" id="ARBA00023157"/>
    </source>
</evidence>
<dbReference type="PANTHER" id="PTHR10404:SF77">
    <property type="entry name" value="GLUTAMATE CARBOXYPEPTIDASE 2 HOMOLOG"/>
    <property type="match status" value="1"/>
</dbReference>
<evidence type="ECO:0000313" key="20">
    <source>
        <dbReference type="EMBL" id="KAK3874857.1"/>
    </source>
</evidence>
<evidence type="ECO:0000256" key="15">
    <source>
        <dbReference type="ARBA" id="ARBA00081462"/>
    </source>
</evidence>
<dbReference type="InterPro" id="IPR003137">
    <property type="entry name" value="PA_domain"/>
</dbReference>
<comment type="function">
    <text evidence="13">Aminopeptidase with broad substrate specificity. Has lower activity with substrates that have Asp or Glu in the P2' position, or Pro in the P3' position. Lacks activity with substrates that have both Pro in the P3' position and Asp or Glu in the P2' position. Lacks carboxypeptidase activity. Lacks dipeptidyl-peptidase IV type activity.</text>
</comment>
<keyword evidence="21" id="KW-1185">Reference proteome</keyword>
<comment type="subcellular location">
    <subcellularLocation>
        <location evidence="2">Apical cell membrane</location>
    </subcellularLocation>
</comment>
<protein>
    <recommendedName>
        <fullName evidence="14">Aminopeptidase NAALADL1</fullName>
    </recommendedName>
    <alternativeName>
        <fullName evidence="15">N-acetylated-alpha-linked acidic dipeptidase-like protein</fullName>
    </alternativeName>
</protein>
<dbReference type="FunFam" id="1.20.930.40:FF:000001">
    <property type="entry name" value="N-acetylated-alpha-linked acidic dipeptidase 2"/>
    <property type="match status" value="1"/>
</dbReference>
<keyword evidence="8" id="KW-0862">Zinc</keyword>
<keyword evidence="4" id="KW-0031">Aminopeptidase</keyword>
<evidence type="ECO:0000256" key="5">
    <source>
        <dbReference type="ARBA" id="ARBA00022670"/>
    </source>
</evidence>
<dbReference type="CDD" id="cd02121">
    <property type="entry name" value="PA_GCPII_like"/>
    <property type="match status" value="1"/>
</dbReference>
<evidence type="ECO:0000256" key="16">
    <source>
        <dbReference type="SAM" id="Phobius"/>
    </source>
</evidence>
<evidence type="ECO:0000259" key="18">
    <source>
        <dbReference type="Pfam" id="PF04253"/>
    </source>
</evidence>
<dbReference type="FunFam" id="3.50.30.30:FF:000045">
    <property type="entry name" value="Predicted protein"/>
    <property type="match status" value="1"/>
</dbReference>
<dbReference type="SUPFAM" id="SSF52025">
    <property type="entry name" value="PA domain"/>
    <property type="match status" value="1"/>
</dbReference>
<sequence>MYQSLRRNYLLQGGLVALITLILGIIVLFSSETKERSTRSLMSEVMDLENYIIQSVNPFNIRHFLRELTKQPGLGGTAEEMERAEWIAEIWRQQGMDEVHLTPYTVLLSYPSPTQPNLVRLLNEDKVMWESAAKQKPLYAPEEALPSLPYTFNGYAAPGNVSGDVVYANYGRYEDFTLLAEKGINLTSRIVLARYGKIFRGNIVKMAEDRGAVGVVLYSDPADFAPNGSDFVYPHSSFMPPSAAPFGATNLGSGDPLTPFYPAVESAYRIPEEEASLLKIPAQPISYGDAWHILSIMEGEEAPSSWQGGLNITYRLGPGLVHAGWTTHLDVNNANTMATTHNVVGVIKGREEPDRYVILGNHYDSWLLGGMDPLSGTAAMLELSRVFLSLHDETGWRPRRSLVFIGWGAEEYGFLGSFEWTEQFGKQLSDRTVAYLNVDMAIEGNYTLRTKSAPLLTDAIYESAKKIPNPDVDEVAAGRLSVYDTWAARRPDPLEPDIPLMQLIASGSDYQGFQHSLGIPCMDTRYTYDNVVLGEPMYHTLYETFAVVDEIYDQGFHFHTAVTSLWGHLALVFSDSQLLPFSLVTYAEFIMKALANIEDDYGELIASQNISLEHFTDAVQKFNESASSFTKKLNTVDLKNPLAVRHINDQMMMVERAFIDPQGIPGRPHDNHVVTAPSKYDAYSGMPFPGLVDTLIAIKEAPAESHKELWRIFSHHLAAVTHFVNTAGKVLSDDLW</sequence>
<dbReference type="InterPro" id="IPR039373">
    <property type="entry name" value="Peptidase_M28B"/>
</dbReference>
<feature type="transmembrane region" description="Helical" evidence="16">
    <location>
        <begin position="9"/>
        <end position="29"/>
    </location>
</feature>
<keyword evidence="5" id="KW-0645">Protease</keyword>
<evidence type="ECO:0000256" key="9">
    <source>
        <dbReference type="ARBA" id="ARBA00022837"/>
    </source>
</evidence>
<evidence type="ECO:0000256" key="7">
    <source>
        <dbReference type="ARBA" id="ARBA00022801"/>
    </source>
</evidence>
<dbReference type="InterPro" id="IPR036757">
    <property type="entry name" value="TFR-like_dimer_dom_sf"/>
</dbReference>
<evidence type="ECO:0000256" key="10">
    <source>
        <dbReference type="ARBA" id="ARBA00023049"/>
    </source>
</evidence>
<evidence type="ECO:0000256" key="6">
    <source>
        <dbReference type="ARBA" id="ARBA00022723"/>
    </source>
</evidence>
<evidence type="ECO:0000256" key="13">
    <source>
        <dbReference type="ARBA" id="ARBA00059290"/>
    </source>
</evidence>
<dbReference type="Pfam" id="PF02225">
    <property type="entry name" value="PA"/>
    <property type="match status" value="1"/>
</dbReference>
<evidence type="ECO:0000259" key="19">
    <source>
        <dbReference type="Pfam" id="PF04389"/>
    </source>
</evidence>
<comment type="caution">
    <text evidence="20">The sequence shown here is derived from an EMBL/GenBank/DDBJ whole genome shotgun (WGS) entry which is preliminary data.</text>
</comment>
<dbReference type="Gene3D" id="3.50.30.30">
    <property type="match status" value="1"/>
</dbReference>
<evidence type="ECO:0000256" key="14">
    <source>
        <dbReference type="ARBA" id="ARBA00068168"/>
    </source>
</evidence>
<keyword evidence="16" id="KW-0812">Transmembrane</keyword>
<keyword evidence="16" id="KW-0472">Membrane</keyword>
<accession>A0AAE1FIG5</accession>
<dbReference type="Pfam" id="PF04389">
    <property type="entry name" value="Peptidase_M28"/>
    <property type="match status" value="1"/>
</dbReference>
<dbReference type="GO" id="GO:0004180">
    <property type="term" value="F:carboxypeptidase activity"/>
    <property type="evidence" value="ECO:0007669"/>
    <property type="project" value="TreeGrafter"/>
</dbReference>
<dbReference type="Proteomes" id="UP001286313">
    <property type="component" value="Unassembled WGS sequence"/>
</dbReference>
<dbReference type="GO" id="GO:0046872">
    <property type="term" value="F:metal ion binding"/>
    <property type="evidence" value="ECO:0007669"/>
    <property type="project" value="UniProtKB-KW"/>
</dbReference>
<keyword evidence="16" id="KW-1133">Transmembrane helix</keyword>
<keyword evidence="10" id="KW-0482">Metalloprotease</keyword>
<dbReference type="AlphaFoldDB" id="A0AAE1FIG5"/>
<dbReference type="InterPro" id="IPR046450">
    <property type="entry name" value="PA_dom_sf"/>
</dbReference>
<dbReference type="GO" id="GO:0006508">
    <property type="term" value="P:proteolysis"/>
    <property type="evidence" value="ECO:0007669"/>
    <property type="project" value="UniProtKB-KW"/>
</dbReference>
<keyword evidence="6" id="KW-0479">Metal-binding</keyword>
<keyword evidence="7" id="KW-0378">Hydrolase</keyword>
<comment type="cofactor">
    <cofactor evidence="1">
        <name>Zn(2+)</name>
        <dbReference type="ChEBI" id="CHEBI:29105"/>
    </cofactor>
</comment>
<dbReference type="Pfam" id="PF04253">
    <property type="entry name" value="TFR_dimer"/>
    <property type="match status" value="1"/>
</dbReference>
<feature type="domain" description="PA" evidence="17">
    <location>
        <begin position="161"/>
        <end position="240"/>
    </location>
</feature>
<dbReference type="FunFam" id="3.40.630.10:FF:000101">
    <property type="entry name" value="N-acetylated alpha-linked acidic dipeptidase like 1"/>
    <property type="match status" value="1"/>
</dbReference>
<gene>
    <name evidence="20" type="ORF">Pcinc_020239</name>
</gene>
<evidence type="ECO:0000256" key="8">
    <source>
        <dbReference type="ARBA" id="ARBA00022833"/>
    </source>
</evidence>
<feature type="domain" description="Transferrin receptor-like dimerisation" evidence="18">
    <location>
        <begin position="610"/>
        <end position="731"/>
    </location>
</feature>
<dbReference type="InterPro" id="IPR007365">
    <property type="entry name" value="TFR-like_dimer_dom"/>
</dbReference>
<evidence type="ECO:0000256" key="1">
    <source>
        <dbReference type="ARBA" id="ARBA00001947"/>
    </source>
</evidence>
<dbReference type="GO" id="GO:0016324">
    <property type="term" value="C:apical plasma membrane"/>
    <property type="evidence" value="ECO:0007669"/>
    <property type="project" value="UniProtKB-SubCell"/>
</dbReference>
<organism evidence="20 21">
    <name type="scientific">Petrolisthes cinctipes</name>
    <name type="common">Flat porcelain crab</name>
    <dbReference type="NCBI Taxonomy" id="88211"/>
    <lineage>
        <taxon>Eukaryota</taxon>
        <taxon>Metazoa</taxon>
        <taxon>Ecdysozoa</taxon>
        <taxon>Arthropoda</taxon>
        <taxon>Crustacea</taxon>
        <taxon>Multicrustacea</taxon>
        <taxon>Malacostraca</taxon>
        <taxon>Eumalacostraca</taxon>
        <taxon>Eucarida</taxon>
        <taxon>Decapoda</taxon>
        <taxon>Pleocyemata</taxon>
        <taxon>Anomura</taxon>
        <taxon>Galatheoidea</taxon>
        <taxon>Porcellanidae</taxon>
        <taxon>Petrolisthes</taxon>
    </lineage>
</organism>
<dbReference type="Gene3D" id="1.20.930.40">
    <property type="entry name" value="Transferrin receptor-like, dimerisation domain"/>
    <property type="match status" value="1"/>
</dbReference>
<evidence type="ECO:0000256" key="3">
    <source>
        <dbReference type="ARBA" id="ARBA00005634"/>
    </source>
</evidence>
<reference evidence="20" key="1">
    <citation type="submission" date="2023-10" db="EMBL/GenBank/DDBJ databases">
        <title>Genome assemblies of two species of porcelain crab, Petrolisthes cinctipes and Petrolisthes manimaculis (Anomura: Porcellanidae).</title>
        <authorList>
            <person name="Angst P."/>
        </authorList>
    </citation>
    <scope>NUCLEOTIDE SEQUENCE</scope>
    <source>
        <strain evidence="20">PB745_01</strain>
        <tissue evidence="20">Gill</tissue>
    </source>
</reference>
<evidence type="ECO:0000313" key="21">
    <source>
        <dbReference type="Proteomes" id="UP001286313"/>
    </source>
</evidence>
<evidence type="ECO:0000259" key="17">
    <source>
        <dbReference type="Pfam" id="PF02225"/>
    </source>
</evidence>
<feature type="domain" description="Peptidase M28" evidence="19">
    <location>
        <begin position="342"/>
        <end position="547"/>
    </location>
</feature>
<proteinExistence type="inferred from homology"/>
<dbReference type="GO" id="GO:0004177">
    <property type="term" value="F:aminopeptidase activity"/>
    <property type="evidence" value="ECO:0007669"/>
    <property type="project" value="UniProtKB-KW"/>
</dbReference>
<evidence type="ECO:0000256" key="4">
    <source>
        <dbReference type="ARBA" id="ARBA00022438"/>
    </source>
</evidence>
<dbReference type="PANTHER" id="PTHR10404">
    <property type="entry name" value="N-ACETYLATED-ALPHA-LINKED ACIDIC DIPEPTIDASE"/>
    <property type="match status" value="1"/>
</dbReference>
<dbReference type="InterPro" id="IPR007484">
    <property type="entry name" value="Peptidase_M28"/>
</dbReference>
<keyword evidence="9" id="KW-0106">Calcium</keyword>
<dbReference type="SUPFAM" id="SSF47672">
    <property type="entry name" value="Transferrin receptor-like dimerisation domain"/>
    <property type="match status" value="1"/>
</dbReference>
<name>A0AAE1FIG5_PETCI</name>
<dbReference type="Gene3D" id="3.40.630.10">
    <property type="entry name" value="Zn peptidases"/>
    <property type="match status" value="1"/>
</dbReference>
<keyword evidence="11" id="KW-1015">Disulfide bond</keyword>
<evidence type="ECO:0000256" key="2">
    <source>
        <dbReference type="ARBA" id="ARBA00004221"/>
    </source>
</evidence>
<comment type="similarity">
    <text evidence="3">Belongs to the peptidase M28 family. M28B subfamily.</text>
</comment>
<evidence type="ECO:0000256" key="12">
    <source>
        <dbReference type="ARBA" id="ARBA00023180"/>
    </source>
</evidence>
<dbReference type="SUPFAM" id="SSF53187">
    <property type="entry name" value="Zn-dependent exopeptidases"/>
    <property type="match status" value="1"/>
</dbReference>